<evidence type="ECO:0000313" key="3">
    <source>
        <dbReference type="EMBL" id="CDI01438.1"/>
    </source>
</evidence>
<dbReference type="InterPro" id="IPR029058">
    <property type="entry name" value="AB_hydrolase_fold"/>
</dbReference>
<evidence type="ECO:0000313" key="4">
    <source>
        <dbReference type="Proteomes" id="UP000035760"/>
    </source>
</evidence>
<dbReference type="GO" id="GO:0050357">
    <property type="term" value="F:tropinesterase activity"/>
    <property type="evidence" value="ECO:0007669"/>
    <property type="project" value="UniProtKB-EC"/>
</dbReference>
<dbReference type="EC" id="3.1.1.10" evidence="3"/>
<keyword evidence="4" id="KW-1185">Reference proteome</keyword>
<proteinExistence type="predicted"/>
<feature type="signal peptide" evidence="1">
    <location>
        <begin position="1"/>
        <end position="28"/>
    </location>
</feature>
<dbReference type="GO" id="GO:0016020">
    <property type="term" value="C:membrane"/>
    <property type="evidence" value="ECO:0007669"/>
    <property type="project" value="TreeGrafter"/>
</dbReference>
<dbReference type="AlphaFoldDB" id="W6MBP4"/>
<organism evidence="3 4">
    <name type="scientific">Candidatus Competibacter denitrificans Run_A_D11</name>
    <dbReference type="NCBI Taxonomy" id="1400863"/>
    <lineage>
        <taxon>Bacteria</taxon>
        <taxon>Pseudomonadati</taxon>
        <taxon>Pseudomonadota</taxon>
        <taxon>Gammaproteobacteria</taxon>
        <taxon>Candidatus Competibacteraceae</taxon>
        <taxon>Candidatus Competibacter</taxon>
    </lineage>
</organism>
<dbReference type="Pfam" id="PF00561">
    <property type="entry name" value="Abhydrolase_1"/>
    <property type="match status" value="1"/>
</dbReference>
<dbReference type="PRINTS" id="PR00111">
    <property type="entry name" value="ABHYDROLASE"/>
</dbReference>
<dbReference type="SUPFAM" id="SSF53474">
    <property type="entry name" value="alpha/beta-Hydrolases"/>
    <property type="match status" value="1"/>
</dbReference>
<dbReference type="Gene3D" id="3.40.50.1820">
    <property type="entry name" value="alpha/beta hydrolase"/>
    <property type="match status" value="1"/>
</dbReference>
<evidence type="ECO:0000256" key="1">
    <source>
        <dbReference type="SAM" id="SignalP"/>
    </source>
</evidence>
<dbReference type="Proteomes" id="UP000035760">
    <property type="component" value="Unassembled WGS sequence"/>
</dbReference>
<name>W6MBP4_9GAMM</name>
<reference evidence="3" key="2">
    <citation type="submission" date="2014-03" db="EMBL/GenBank/DDBJ databases">
        <title>Candidatus Competibacter-lineage genomes retrieved from metagenomes reveal functional metabolic diversity.</title>
        <authorList>
            <person name="McIlroy S.J."/>
            <person name="Albertsen M."/>
            <person name="Andresen E.K."/>
            <person name="Saunders A.M."/>
            <person name="Kristiansen R."/>
            <person name="Stokholm-Bjerregaard M."/>
            <person name="Nielsen K.L."/>
            <person name="Nielsen P.H."/>
        </authorList>
    </citation>
    <scope>NUCLEOTIDE SEQUENCE</scope>
    <source>
        <strain evidence="3">Run_A_D11</strain>
    </source>
</reference>
<dbReference type="InterPro" id="IPR050266">
    <property type="entry name" value="AB_hydrolase_sf"/>
</dbReference>
<sequence length="294" mass="32409">MNSYLIHRCLKQILVAFLLAASWAVAWADPDFRTINLETGVKLRYVDTGPRNGQPIIFLHGATDSSHSWSMTTPFLSDSYRILALDQRGHGDSEKPPFGYNITQYADDVIAFMNKLRIQQAVIVGHSMGSFIAHQVASAYPNRVSKLVLIGSAKTGVGNPVITSLWEDPVGLPSFQDPIDPEFIRSWQTGPNPVDPVFFEKVLSETAKVPALVWKGIFRMLLSDDHSYFLKAITAPVLVIWGDLDVIFSRADQDALLAALPPGAQLMVFSGAGHNTHWEQPQAVALAIRTFLAP</sequence>
<keyword evidence="3" id="KW-0378">Hydrolase</keyword>
<accession>W6MBP4</accession>
<dbReference type="InterPro" id="IPR000073">
    <property type="entry name" value="AB_hydrolase_1"/>
</dbReference>
<gene>
    <name evidence="3" type="ORF">BN873_150226</name>
</gene>
<dbReference type="STRING" id="1400863.BN873_150226"/>
<dbReference type="EMBL" id="CBTJ020000020">
    <property type="protein sequence ID" value="CDI01438.1"/>
    <property type="molecule type" value="Genomic_DNA"/>
</dbReference>
<dbReference type="OrthoDB" id="9780765at2"/>
<keyword evidence="1" id="KW-0732">Signal</keyword>
<feature type="domain" description="AB hydrolase-1" evidence="2">
    <location>
        <begin position="55"/>
        <end position="281"/>
    </location>
</feature>
<dbReference type="PANTHER" id="PTHR43798:SF33">
    <property type="entry name" value="HYDROLASE, PUTATIVE (AFU_ORTHOLOGUE AFUA_2G14860)-RELATED"/>
    <property type="match status" value="1"/>
</dbReference>
<comment type="caution">
    <text evidence="3">The sequence shown here is derived from an EMBL/GenBank/DDBJ whole genome shotgun (WGS) entry which is preliminary data.</text>
</comment>
<dbReference type="PANTHER" id="PTHR43798">
    <property type="entry name" value="MONOACYLGLYCEROL LIPASE"/>
    <property type="match status" value="1"/>
</dbReference>
<dbReference type="RefSeq" id="WP_048670555.1">
    <property type="nucleotide sequence ID" value="NZ_CBTJ020000020.1"/>
</dbReference>
<reference evidence="3" key="1">
    <citation type="submission" date="2013-07" db="EMBL/GenBank/DDBJ databases">
        <authorList>
            <person name="McIlroy S."/>
        </authorList>
    </citation>
    <scope>NUCLEOTIDE SEQUENCE [LARGE SCALE GENOMIC DNA]</scope>
    <source>
        <strain evidence="3">Run_A_D11</strain>
    </source>
</reference>
<feature type="chain" id="PRO_5004880099" evidence="1">
    <location>
        <begin position="29"/>
        <end position="294"/>
    </location>
</feature>
<evidence type="ECO:0000259" key="2">
    <source>
        <dbReference type="Pfam" id="PF00561"/>
    </source>
</evidence>
<protein>
    <submittedName>
        <fullName evidence="3">Tropinesterase</fullName>
        <ecNumber evidence="3">3.1.1.10</ecNumber>
    </submittedName>
</protein>